<evidence type="ECO:0000313" key="1">
    <source>
        <dbReference type="EMBL" id="KAK6737184.1"/>
    </source>
</evidence>
<evidence type="ECO:0000313" key="2">
    <source>
        <dbReference type="Proteomes" id="UP001303046"/>
    </source>
</evidence>
<protein>
    <submittedName>
        <fullName evidence="1">Uncharacterized protein</fullName>
    </submittedName>
</protein>
<name>A0ABR1CFG0_NECAM</name>
<keyword evidence="2" id="KW-1185">Reference proteome</keyword>
<dbReference type="EMBL" id="JAVFWL010000002">
    <property type="protein sequence ID" value="KAK6737184.1"/>
    <property type="molecule type" value="Genomic_DNA"/>
</dbReference>
<sequence length="263" mass="30127">MESVLVSTSAEPSHLYEDVVQIIVEYLANDCFAANPRTHWTSLLSLNRTFNRAVYRLLGRTSRIALESMYGDVRPDYVLARNIPQSDIRKSVWDVAFNFSVSRYGLKDEEERNSERMSIHVGVRTRKKLSDADSFTKCIQDAAREMLPVLLPREKFALASAGTKSTYTSTVITSGRQERWILKRRARTGTLGKPNALLKQYSGKMKRCPPVLNTANGVAVGEATLPIWRDHFKTLLNRQRLNSNTFIDRHMRLTRSHRPSRRL</sequence>
<gene>
    <name evidence="1" type="primary">Necator_chrII.g7506</name>
    <name evidence="1" type="ORF">RB195_019712</name>
</gene>
<reference evidence="1 2" key="1">
    <citation type="submission" date="2023-08" db="EMBL/GenBank/DDBJ databases">
        <title>A Necator americanus chromosomal reference genome.</title>
        <authorList>
            <person name="Ilik V."/>
            <person name="Petrzelkova K.J."/>
            <person name="Pardy F."/>
            <person name="Fuh T."/>
            <person name="Niatou-Singa F.S."/>
            <person name="Gouil Q."/>
            <person name="Baker L."/>
            <person name="Ritchie M.E."/>
            <person name="Jex A.R."/>
            <person name="Gazzola D."/>
            <person name="Li H."/>
            <person name="Toshio Fujiwara R."/>
            <person name="Zhan B."/>
            <person name="Aroian R.V."/>
            <person name="Pafco B."/>
            <person name="Schwarz E.M."/>
        </authorList>
    </citation>
    <scope>NUCLEOTIDE SEQUENCE [LARGE SCALE GENOMIC DNA]</scope>
    <source>
        <strain evidence="1 2">Aroian</strain>
        <tissue evidence="1">Whole animal</tissue>
    </source>
</reference>
<accession>A0ABR1CFG0</accession>
<proteinExistence type="predicted"/>
<comment type="caution">
    <text evidence="1">The sequence shown here is derived from an EMBL/GenBank/DDBJ whole genome shotgun (WGS) entry which is preliminary data.</text>
</comment>
<dbReference type="Proteomes" id="UP001303046">
    <property type="component" value="Unassembled WGS sequence"/>
</dbReference>
<organism evidence="1 2">
    <name type="scientific">Necator americanus</name>
    <name type="common">Human hookworm</name>
    <dbReference type="NCBI Taxonomy" id="51031"/>
    <lineage>
        <taxon>Eukaryota</taxon>
        <taxon>Metazoa</taxon>
        <taxon>Ecdysozoa</taxon>
        <taxon>Nematoda</taxon>
        <taxon>Chromadorea</taxon>
        <taxon>Rhabditida</taxon>
        <taxon>Rhabditina</taxon>
        <taxon>Rhabditomorpha</taxon>
        <taxon>Strongyloidea</taxon>
        <taxon>Ancylostomatidae</taxon>
        <taxon>Bunostominae</taxon>
        <taxon>Necator</taxon>
    </lineage>
</organism>